<evidence type="ECO:0000256" key="1">
    <source>
        <dbReference type="SAM" id="MobiDB-lite"/>
    </source>
</evidence>
<feature type="region of interest" description="Disordered" evidence="1">
    <location>
        <begin position="69"/>
        <end position="95"/>
    </location>
</feature>
<dbReference type="Proteomes" id="UP001597176">
    <property type="component" value="Unassembled WGS sequence"/>
</dbReference>
<protein>
    <submittedName>
        <fullName evidence="2">Helix-turn-helix domain-containing protein</fullName>
    </submittedName>
</protein>
<keyword evidence="3" id="KW-1185">Reference proteome</keyword>
<gene>
    <name evidence="2" type="ORF">ACFQ4G_06015</name>
</gene>
<evidence type="ECO:0000313" key="2">
    <source>
        <dbReference type="EMBL" id="MFD1301139.1"/>
    </source>
</evidence>
<feature type="non-terminal residue" evidence="2">
    <location>
        <position position="138"/>
    </location>
</feature>
<sequence length="138" mass="15030">MRSFKSARRSSITRNISTVAGGSKEPISSSRRSPSIAMWDGSSGATQPYLVRCPLDVVAMEVVHPRVSSEAVVAKPVTPDPEPRMDAHQNARTTPHSRRLIVERLAQGWAVSTVALALGIDPKTVRKWRDRFAAEGVA</sequence>
<reference evidence="3" key="1">
    <citation type="journal article" date="2019" name="Int. J. Syst. Evol. Microbiol.">
        <title>The Global Catalogue of Microorganisms (GCM) 10K type strain sequencing project: providing services to taxonomists for standard genome sequencing and annotation.</title>
        <authorList>
            <consortium name="The Broad Institute Genomics Platform"/>
            <consortium name="The Broad Institute Genome Sequencing Center for Infectious Disease"/>
            <person name="Wu L."/>
            <person name="Ma J."/>
        </authorList>
    </citation>
    <scope>NUCLEOTIDE SEQUENCE [LARGE SCALE GENOMIC DNA]</scope>
    <source>
        <strain evidence="3">CCUG 56108</strain>
    </source>
</reference>
<proteinExistence type="predicted"/>
<dbReference type="SUPFAM" id="SSF46689">
    <property type="entry name" value="Homeodomain-like"/>
    <property type="match status" value="1"/>
</dbReference>
<accession>A0ABW3WUW3</accession>
<dbReference type="RefSeq" id="WP_379039887.1">
    <property type="nucleotide sequence ID" value="NZ_JBHTND010000006.1"/>
</dbReference>
<evidence type="ECO:0000313" key="3">
    <source>
        <dbReference type="Proteomes" id="UP001597176"/>
    </source>
</evidence>
<dbReference type="InterPro" id="IPR009057">
    <property type="entry name" value="Homeodomain-like_sf"/>
</dbReference>
<name>A0ABW3WUW3_9HYPH</name>
<feature type="region of interest" description="Disordered" evidence="1">
    <location>
        <begin position="1"/>
        <end position="39"/>
    </location>
</feature>
<dbReference type="EMBL" id="JBHTND010000006">
    <property type="protein sequence ID" value="MFD1301139.1"/>
    <property type="molecule type" value="Genomic_DNA"/>
</dbReference>
<dbReference type="Pfam" id="PF13384">
    <property type="entry name" value="HTH_23"/>
    <property type="match status" value="1"/>
</dbReference>
<feature type="compositionally biased region" description="Polar residues" evidence="1">
    <location>
        <begin position="9"/>
        <end position="20"/>
    </location>
</feature>
<organism evidence="2 3">
    <name type="scientific">Methylobacterium marchantiae</name>
    <dbReference type="NCBI Taxonomy" id="600331"/>
    <lineage>
        <taxon>Bacteria</taxon>
        <taxon>Pseudomonadati</taxon>
        <taxon>Pseudomonadota</taxon>
        <taxon>Alphaproteobacteria</taxon>
        <taxon>Hyphomicrobiales</taxon>
        <taxon>Methylobacteriaceae</taxon>
        <taxon>Methylobacterium</taxon>
    </lineage>
</organism>
<comment type="caution">
    <text evidence="2">The sequence shown here is derived from an EMBL/GenBank/DDBJ whole genome shotgun (WGS) entry which is preliminary data.</text>
</comment>
<feature type="compositionally biased region" description="Low complexity" evidence="1">
    <location>
        <begin position="26"/>
        <end position="36"/>
    </location>
</feature>